<evidence type="ECO:0000256" key="1">
    <source>
        <dbReference type="SAM" id="MobiDB-lite"/>
    </source>
</evidence>
<evidence type="ECO:0008006" key="4">
    <source>
        <dbReference type="Google" id="ProtNLM"/>
    </source>
</evidence>
<dbReference type="Proteomes" id="UP000053989">
    <property type="component" value="Unassembled WGS sequence"/>
</dbReference>
<feature type="region of interest" description="Disordered" evidence="1">
    <location>
        <begin position="323"/>
        <end position="363"/>
    </location>
</feature>
<keyword evidence="3" id="KW-1185">Reference proteome</keyword>
<evidence type="ECO:0000313" key="3">
    <source>
        <dbReference type="Proteomes" id="UP000053989"/>
    </source>
</evidence>
<sequence>MPSNHHTHLDHPTLHNLLLGFSSFVVLCGIKALQVMQHQQPLQPDQPPRRRQNFPDDEVFDMLNVLIEQKPKMGQASSFTLTTFNLVARQLSTGRPASSYQTKFNSLKLTYRAIERYINSSGGGSWSLTHGANINNSSPDDVARWEQYLAKHPDCKEISRFRDKGFPFYLKMKEVCADGPAGAEGHGSYTTGSRHDLERAGTEVAGSSSSVYEDASADISAGPTDDAKLYGPQSILENAMQFGNELDLTGLLQLGGHITSPNPLTRMTATSDAMSTISQLNQVSSPLLTHSPGFTSESGSHTLFSDIMLPRSSSTHTTLISSAAKISKPGSRAKTPAASHRAPSTVSSRPSKRSKATSAPSAMADAAAMTTMTGAINRATDCMLGFQSLLTMPQSVTSAQALPETPPQVLSLTSPQSFRSLATAHLNHDIKLPSAIRSALFLEFLHNDTFCQMFADLEDPVLRHDVAMTWYQGRHPLPSNPAPISSSSTSPLPASSFGAPAPALWGTFPPTATATSSPGSFSNPALHSVGSSSDGGYSEGMGGAGYTDAEMNPYADYNDF</sequence>
<accession>A0A0C3DM77</accession>
<dbReference type="InParanoid" id="A0A0C3DM77"/>
<dbReference type="OrthoDB" id="2687617at2759"/>
<dbReference type="HOGENOM" id="CLU_486757_0_0_1"/>
<name>A0A0C3DM77_9AGAM</name>
<dbReference type="AlphaFoldDB" id="A0A0C3DM77"/>
<dbReference type="EMBL" id="KN822101">
    <property type="protein sequence ID" value="KIM57364.1"/>
    <property type="molecule type" value="Genomic_DNA"/>
</dbReference>
<reference evidence="2 3" key="1">
    <citation type="submission" date="2014-04" db="EMBL/GenBank/DDBJ databases">
        <authorList>
            <consortium name="DOE Joint Genome Institute"/>
            <person name="Kuo A."/>
            <person name="Kohler A."/>
            <person name="Nagy L.G."/>
            <person name="Floudas D."/>
            <person name="Copeland A."/>
            <person name="Barry K.W."/>
            <person name="Cichocki N."/>
            <person name="Veneault-Fourrey C."/>
            <person name="LaButti K."/>
            <person name="Lindquist E.A."/>
            <person name="Lipzen A."/>
            <person name="Lundell T."/>
            <person name="Morin E."/>
            <person name="Murat C."/>
            <person name="Sun H."/>
            <person name="Tunlid A."/>
            <person name="Henrissat B."/>
            <person name="Grigoriev I.V."/>
            <person name="Hibbett D.S."/>
            <person name="Martin F."/>
            <person name="Nordberg H.P."/>
            <person name="Cantor M.N."/>
            <person name="Hua S.X."/>
        </authorList>
    </citation>
    <scope>NUCLEOTIDE SEQUENCE [LARGE SCALE GENOMIC DNA]</scope>
    <source>
        <strain evidence="2 3">Foug A</strain>
    </source>
</reference>
<proteinExistence type="predicted"/>
<feature type="compositionally biased region" description="Low complexity" evidence="1">
    <location>
        <begin position="515"/>
        <end position="536"/>
    </location>
</feature>
<protein>
    <recommendedName>
        <fullName evidence="4">Myb/SANT-like domain-containing protein</fullName>
    </recommendedName>
</protein>
<evidence type="ECO:0000313" key="2">
    <source>
        <dbReference type="EMBL" id="KIM57364.1"/>
    </source>
</evidence>
<organism evidence="2 3">
    <name type="scientific">Scleroderma citrinum Foug A</name>
    <dbReference type="NCBI Taxonomy" id="1036808"/>
    <lineage>
        <taxon>Eukaryota</taxon>
        <taxon>Fungi</taxon>
        <taxon>Dikarya</taxon>
        <taxon>Basidiomycota</taxon>
        <taxon>Agaricomycotina</taxon>
        <taxon>Agaricomycetes</taxon>
        <taxon>Agaricomycetidae</taxon>
        <taxon>Boletales</taxon>
        <taxon>Sclerodermatineae</taxon>
        <taxon>Sclerodermataceae</taxon>
        <taxon>Scleroderma</taxon>
    </lineage>
</organism>
<feature type="region of interest" description="Disordered" evidence="1">
    <location>
        <begin position="515"/>
        <end position="537"/>
    </location>
</feature>
<reference evidence="3" key="2">
    <citation type="submission" date="2015-01" db="EMBL/GenBank/DDBJ databases">
        <title>Evolutionary Origins and Diversification of the Mycorrhizal Mutualists.</title>
        <authorList>
            <consortium name="DOE Joint Genome Institute"/>
            <consortium name="Mycorrhizal Genomics Consortium"/>
            <person name="Kohler A."/>
            <person name="Kuo A."/>
            <person name="Nagy L.G."/>
            <person name="Floudas D."/>
            <person name="Copeland A."/>
            <person name="Barry K.W."/>
            <person name="Cichocki N."/>
            <person name="Veneault-Fourrey C."/>
            <person name="LaButti K."/>
            <person name="Lindquist E.A."/>
            <person name="Lipzen A."/>
            <person name="Lundell T."/>
            <person name="Morin E."/>
            <person name="Murat C."/>
            <person name="Riley R."/>
            <person name="Ohm R."/>
            <person name="Sun H."/>
            <person name="Tunlid A."/>
            <person name="Henrissat B."/>
            <person name="Grigoriev I.V."/>
            <person name="Hibbett D.S."/>
            <person name="Martin F."/>
        </authorList>
    </citation>
    <scope>NUCLEOTIDE SEQUENCE [LARGE SCALE GENOMIC DNA]</scope>
    <source>
        <strain evidence="3">Foug A</strain>
    </source>
</reference>
<gene>
    <name evidence="2" type="ORF">SCLCIDRAFT_1193902</name>
</gene>